<dbReference type="RefSeq" id="WP_309981891.1">
    <property type="nucleotide sequence ID" value="NZ_JAVDTI010000002.1"/>
</dbReference>
<organism evidence="1 2">
    <name type="scientific">Dyadobacter fermentans</name>
    <dbReference type="NCBI Taxonomy" id="94254"/>
    <lineage>
        <taxon>Bacteria</taxon>
        <taxon>Pseudomonadati</taxon>
        <taxon>Bacteroidota</taxon>
        <taxon>Cytophagia</taxon>
        <taxon>Cytophagales</taxon>
        <taxon>Spirosomataceae</taxon>
        <taxon>Dyadobacter</taxon>
    </lineage>
</organism>
<protein>
    <submittedName>
        <fullName evidence="1">Uncharacterized protein</fullName>
    </submittedName>
</protein>
<dbReference type="Proteomes" id="UP001264980">
    <property type="component" value="Unassembled WGS sequence"/>
</dbReference>
<gene>
    <name evidence="1" type="ORF">J2W84_001656</name>
</gene>
<accession>A0ABU1QWD0</accession>
<reference evidence="1 2" key="1">
    <citation type="submission" date="2023-07" db="EMBL/GenBank/DDBJ databases">
        <title>Sorghum-associated microbial communities from plants grown in Nebraska, USA.</title>
        <authorList>
            <person name="Schachtman D."/>
        </authorList>
    </citation>
    <scope>NUCLEOTIDE SEQUENCE [LARGE SCALE GENOMIC DNA]</scope>
    <source>
        <strain evidence="1 2">BE57</strain>
    </source>
</reference>
<evidence type="ECO:0000313" key="1">
    <source>
        <dbReference type="EMBL" id="MDR6804610.1"/>
    </source>
</evidence>
<name>A0ABU1QWD0_9BACT</name>
<dbReference type="EMBL" id="JAVDTI010000002">
    <property type="protein sequence ID" value="MDR6804610.1"/>
    <property type="molecule type" value="Genomic_DNA"/>
</dbReference>
<proteinExistence type="predicted"/>
<evidence type="ECO:0000313" key="2">
    <source>
        <dbReference type="Proteomes" id="UP001264980"/>
    </source>
</evidence>
<keyword evidence="2" id="KW-1185">Reference proteome</keyword>
<sequence length="107" mass="12490">MKKTTAINGGLLLFEFLHIYRKTIDMEKISMTSEKELYYSALIEQIKTRVPESTAERDQFLEELKSLISEDESEVSFKNKVDILHTLAMYCGSYWITILPYCVELEP</sequence>
<comment type="caution">
    <text evidence="1">The sequence shown here is derived from an EMBL/GenBank/DDBJ whole genome shotgun (WGS) entry which is preliminary data.</text>
</comment>